<sequence>MNEDGRRRVTKDQLLQFYRGTPDALNNQHADNHNSRPREIDTQTDVYNIDGQAFNTQLYMEKHLREKDLSDLVLEEKVLTEQIRNLDSEMQTLMYDNYSKFISATDTIQMMKADFKYVENEMNCLVKNMASIGSLSEKIKERLLGEQDKLKTLSATQHSLNKVSFNITFQFMRNSRQLKHLVELPGRLRTFVLNGQWESAVEDLNQTKLILKMYHTTPSFKNIRKDCFQVVVDIQQRFWAQFERATDAGEFYSNLKLLKNLGVRTPKLSSAFVERPCGMYLFWLSKVASIGISGRTNWTMAMMLWCKGKLYSARDRLQAIVVDLQVKALSEDDSSSDAPDRSEQSETANFTGPGSTDALKGADHSNFLRVDMLHFANSITESLLNELCAYVTAYTNLFAATSPDDEVTDTILEVLSDQPDSDGVDLSATDLENHLADLVEEVMGHFFRLTEERFSEDQPNCPDTAILVRALDRIHGRVQTFLKTYTNAVHSMGVHETHTDSTGELALSSTSTDDEQDVLKPTTTETFGDRTKKLCTRFAGLMSNLVNTVSLARMDYYLSLVCQGASECITEARQQLINPGLPLGVAGADAPGHLVTPSSLTTSHSRSGTQLSSMLETLNYGLTTQIRNALKGLEIFLNPENTFTKNQNFSAHFCLVGLRERLVVGYMKFLLRSLDDLANTAAGRVPSTILLLLAKLSLTWAHSGSIGHLLTIPEEMLSQDTIRNYWVHAQSKKKRGGGGGTAKFSTILTPFFSKKGDIFENGKTRTIFSVNSGSRPAKLKPTTPKELNDQFRDLSITLLSAYVRLEGTSLAQLLRKSVEARDWLKNLEPRSVRSVVKRVIEDLNALDKQASRIAQLLPSNSRNKDRMSDSRSGRSGVSNLRPSGSSHFLEKHSRSSSSGIPPGTGEMDPSLATQIRRLFTQRVDIFAPVEPNRESLLLGVIKIGLKTLVECVRLQTFGKFGLQQIQVDCRYLQIHLWHFVNDEKLVGTLLDDVLYSVVNRCVDPQLMEDSFAWGKGANTERGRFNGMIRH</sequence>
<evidence type="ECO:0000256" key="2">
    <source>
        <dbReference type="ARBA" id="ARBA00016122"/>
    </source>
</evidence>
<proteinExistence type="inferred from homology"/>
<evidence type="ECO:0000313" key="5">
    <source>
        <dbReference type="Proteomes" id="UP000243686"/>
    </source>
</evidence>
<comment type="similarity">
    <text evidence="1">Belongs to the VPS51 family.</text>
</comment>
<dbReference type="Proteomes" id="UP000243686">
    <property type="component" value="Unassembled WGS sequence"/>
</dbReference>
<dbReference type="GO" id="GO:0005829">
    <property type="term" value="C:cytosol"/>
    <property type="evidence" value="ECO:0007669"/>
    <property type="project" value="GOC"/>
</dbReference>
<dbReference type="GO" id="GO:1990745">
    <property type="term" value="C:EARP complex"/>
    <property type="evidence" value="ECO:0007669"/>
    <property type="project" value="TreeGrafter"/>
</dbReference>
<feature type="non-terminal residue" evidence="4">
    <location>
        <position position="1030"/>
    </location>
</feature>
<evidence type="ECO:0000256" key="1">
    <source>
        <dbReference type="ARBA" id="ARBA00006080"/>
    </source>
</evidence>
<protein>
    <recommendedName>
        <fullName evidence="2">Vacuolar protein sorting-associated protein 51 homolog</fullName>
    </recommendedName>
</protein>
<feature type="compositionally biased region" description="Basic and acidic residues" evidence="3">
    <location>
        <begin position="862"/>
        <end position="872"/>
    </location>
</feature>
<dbReference type="GO" id="GO:0048193">
    <property type="term" value="P:Golgi vesicle transport"/>
    <property type="evidence" value="ECO:0007669"/>
    <property type="project" value="TreeGrafter"/>
</dbReference>
<accession>A0A1S8WXM9</accession>
<dbReference type="EMBL" id="KV893528">
    <property type="protein sequence ID" value="OON19190.1"/>
    <property type="molecule type" value="Genomic_DNA"/>
</dbReference>
<feature type="region of interest" description="Disordered" evidence="3">
    <location>
        <begin position="332"/>
        <end position="357"/>
    </location>
</feature>
<dbReference type="PANTHER" id="PTHR15954:SF4">
    <property type="entry name" value="VACUOLAR PROTEIN SORTING-ASSOCIATED PROTEIN 51 HOMOLOG"/>
    <property type="match status" value="1"/>
</dbReference>
<dbReference type="GO" id="GO:0007041">
    <property type="term" value="P:lysosomal transport"/>
    <property type="evidence" value="ECO:0007669"/>
    <property type="project" value="TreeGrafter"/>
</dbReference>
<feature type="region of interest" description="Disordered" evidence="3">
    <location>
        <begin position="854"/>
        <end position="907"/>
    </location>
</feature>
<feature type="compositionally biased region" description="Basic and acidic residues" evidence="3">
    <location>
        <begin position="30"/>
        <end position="39"/>
    </location>
</feature>
<evidence type="ECO:0000313" key="4">
    <source>
        <dbReference type="EMBL" id="OON19190.1"/>
    </source>
</evidence>
<dbReference type="Pfam" id="PF08700">
    <property type="entry name" value="VPS51_Exo84_N"/>
    <property type="match status" value="1"/>
</dbReference>
<feature type="region of interest" description="Disordered" evidence="3">
    <location>
        <begin position="20"/>
        <end position="39"/>
    </location>
</feature>
<dbReference type="AlphaFoldDB" id="A0A1S8WXM9"/>
<evidence type="ECO:0000256" key="3">
    <source>
        <dbReference type="SAM" id="MobiDB-lite"/>
    </source>
</evidence>
<dbReference type="GO" id="GO:0016020">
    <property type="term" value="C:membrane"/>
    <property type="evidence" value="ECO:0007669"/>
    <property type="project" value="TreeGrafter"/>
</dbReference>
<gene>
    <name evidence="4" type="ORF">X801_04944</name>
</gene>
<name>A0A1S8WXM9_OPIVI</name>
<dbReference type="GO" id="GO:0000938">
    <property type="term" value="C:GARP complex"/>
    <property type="evidence" value="ECO:0007669"/>
    <property type="project" value="TreeGrafter"/>
</dbReference>
<dbReference type="InterPro" id="IPR014812">
    <property type="entry name" value="Vps51"/>
</dbReference>
<feature type="compositionally biased region" description="Polar residues" evidence="3">
    <location>
        <begin position="345"/>
        <end position="354"/>
    </location>
</feature>
<keyword evidence="5" id="KW-1185">Reference proteome</keyword>
<dbReference type="GO" id="GO:0007030">
    <property type="term" value="P:Golgi organization"/>
    <property type="evidence" value="ECO:0007669"/>
    <property type="project" value="TreeGrafter"/>
</dbReference>
<dbReference type="GO" id="GO:0032456">
    <property type="term" value="P:endocytic recycling"/>
    <property type="evidence" value="ECO:0007669"/>
    <property type="project" value="TreeGrafter"/>
</dbReference>
<dbReference type="PANTHER" id="PTHR15954">
    <property type="entry name" value="VACUOLAR PROTEIN SORTING-ASSOCIATED PROTEIN 51 HOMOLOG"/>
    <property type="match status" value="1"/>
</dbReference>
<organism evidence="4 5">
    <name type="scientific">Opisthorchis viverrini</name>
    <name type="common">Southeast Asian liver fluke</name>
    <dbReference type="NCBI Taxonomy" id="6198"/>
    <lineage>
        <taxon>Eukaryota</taxon>
        <taxon>Metazoa</taxon>
        <taxon>Spiralia</taxon>
        <taxon>Lophotrochozoa</taxon>
        <taxon>Platyhelminthes</taxon>
        <taxon>Trematoda</taxon>
        <taxon>Digenea</taxon>
        <taxon>Opisthorchiida</taxon>
        <taxon>Opisthorchiata</taxon>
        <taxon>Opisthorchiidae</taxon>
        <taxon>Opisthorchis</taxon>
    </lineage>
</organism>
<feature type="region of interest" description="Disordered" evidence="3">
    <location>
        <begin position="496"/>
        <end position="518"/>
    </location>
</feature>
<reference evidence="4 5" key="1">
    <citation type="submission" date="2015-03" db="EMBL/GenBank/DDBJ databases">
        <title>Draft genome of the nematode, Opisthorchis viverrini.</title>
        <authorList>
            <person name="Mitreva M."/>
        </authorList>
    </citation>
    <scope>NUCLEOTIDE SEQUENCE [LARGE SCALE GENOMIC DNA]</scope>
    <source>
        <strain evidence="4">Khon Kaen</strain>
    </source>
</reference>
<dbReference type="GO" id="GO:0042147">
    <property type="term" value="P:retrograde transport, endosome to Golgi"/>
    <property type="evidence" value="ECO:0007669"/>
    <property type="project" value="TreeGrafter"/>
</dbReference>